<evidence type="ECO:0000313" key="2">
    <source>
        <dbReference type="Proteomes" id="UP000785679"/>
    </source>
</evidence>
<accession>A0A8J8NGZ4</accession>
<reference evidence="1" key="1">
    <citation type="submission" date="2019-06" db="EMBL/GenBank/DDBJ databases">
        <authorList>
            <person name="Zheng W."/>
        </authorList>
    </citation>
    <scope>NUCLEOTIDE SEQUENCE</scope>
    <source>
        <strain evidence="1">QDHG01</strain>
    </source>
</reference>
<dbReference type="Proteomes" id="UP000785679">
    <property type="component" value="Unassembled WGS sequence"/>
</dbReference>
<comment type="caution">
    <text evidence="1">The sequence shown here is derived from an EMBL/GenBank/DDBJ whole genome shotgun (WGS) entry which is preliminary data.</text>
</comment>
<keyword evidence="2" id="KW-1185">Reference proteome</keyword>
<name>A0A8J8NGZ4_HALGN</name>
<protein>
    <submittedName>
        <fullName evidence="1">Uncharacterized protein</fullName>
    </submittedName>
</protein>
<organism evidence="1 2">
    <name type="scientific">Halteria grandinella</name>
    <dbReference type="NCBI Taxonomy" id="5974"/>
    <lineage>
        <taxon>Eukaryota</taxon>
        <taxon>Sar</taxon>
        <taxon>Alveolata</taxon>
        <taxon>Ciliophora</taxon>
        <taxon>Intramacronucleata</taxon>
        <taxon>Spirotrichea</taxon>
        <taxon>Stichotrichia</taxon>
        <taxon>Sporadotrichida</taxon>
        <taxon>Halteriidae</taxon>
        <taxon>Halteria</taxon>
    </lineage>
</organism>
<evidence type="ECO:0000313" key="1">
    <source>
        <dbReference type="EMBL" id="TNV74971.1"/>
    </source>
</evidence>
<sequence>MSKMIHSSQNNLVLTFQSFLLQKKKQELFLAKAQFSDKQIEELRKQEQDLLKSMACKQRVQFTQYFG</sequence>
<proteinExistence type="predicted"/>
<dbReference type="EMBL" id="RRYP01016538">
    <property type="protein sequence ID" value="TNV74971.1"/>
    <property type="molecule type" value="Genomic_DNA"/>
</dbReference>
<dbReference type="AlphaFoldDB" id="A0A8J8NGZ4"/>
<gene>
    <name evidence="1" type="ORF">FGO68_gene10457</name>
</gene>